<keyword evidence="2" id="KW-1185">Reference proteome</keyword>
<dbReference type="EMBL" id="CP000804">
    <property type="protein sequence ID" value="ABU57342.1"/>
    <property type="molecule type" value="Genomic_DNA"/>
</dbReference>
<dbReference type="PANTHER" id="PTHR12697">
    <property type="entry name" value="PBS LYASE HEAT-LIKE PROTEIN"/>
    <property type="match status" value="1"/>
</dbReference>
<gene>
    <name evidence="1" type="ordered locus">Rcas_1245</name>
</gene>
<dbReference type="STRING" id="383372.Rcas_1245"/>
<dbReference type="OrthoDB" id="144879at2"/>
<dbReference type="eggNOG" id="COG1413">
    <property type="taxonomic scope" value="Bacteria"/>
</dbReference>
<evidence type="ECO:0000313" key="1">
    <source>
        <dbReference type="EMBL" id="ABU57342.1"/>
    </source>
</evidence>
<sequence length="353" mass="39492">MFDQHLWRQQLIDYLEVFARHPHQEVQLAGSPGVVPHLALRTLTPFMNALYDNPVDAIVTLATITHDAGANLLVSRMIRTRYPTALDIERNLRASTDLCITVERLMIELQTIPIALRNLNARRGFWLRSTIERELDAYPWSFVWIRDLLRELNGQDRIEALRRLRSRNGRYTSGDLTLIEKALSDAAAQTRAYAARLLGVMVDTPPPTLTHRLLDVALRDSDAETRFAAARTIGLLRERIITGDALAYIESHLVHDDSFFRSSAALVLGQLGEHAGKPTVVQRLCQLLCDRDAYAREAAARALGRIGPPAALPQVIEALEQTTQDDDVQVHEAATDSLALLRQYAELSVQAAA</sequence>
<dbReference type="HOGENOM" id="CLU_762543_0_0_0"/>
<dbReference type="SUPFAM" id="SSF48371">
    <property type="entry name" value="ARM repeat"/>
    <property type="match status" value="1"/>
</dbReference>
<dbReference type="GO" id="GO:0016491">
    <property type="term" value="F:oxidoreductase activity"/>
    <property type="evidence" value="ECO:0007669"/>
    <property type="project" value="TreeGrafter"/>
</dbReference>
<name>A7NFB4_ROSCS</name>
<dbReference type="GO" id="GO:0016829">
    <property type="term" value="F:lyase activity"/>
    <property type="evidence" value="ECO:0007669"/>
    <property type="project" value="UniProtKB-KW"/>
</dbReference>
<dbReference type="AlphaFoldDB" id="A7NFB4"/>
<dbReference type="InterPro" id="IPR004155">
    <property type="entry name" value="PBS_lyase_HEAT"/>
</dbReference>
<dbReference type="KEGG" id="rca:Rcas_1245"/>
<dbReference type="InterPro" id="IPR011989">
    <property type="entry name" value="ARM-like"/>
</dbReference>
<accession>A7NFB4</accession>
<dbReference type="PANTHER" id="PTHR12697:SF5">
    <property type="entry name" value="DEOXYHYPUSINE HYDROXYLASE"/>
    <property type="match status" value="1"/>
</dbReference>
<dbReference type="Pfam" id="PF13646">
    <property type="entry name" value="HEAT_2"/>
    <property type="match status" value="1"/>
</dbReference>
<dbReference type="SMART" id="SM00567">
    <property type="entry name" value="EZ_HEAT"/>
    <property type="match status" value="3"/>
</dbReference>
<dbReference type="Proteomes" id="UP000000263">
    <property type="component" value="Chromosome"/>
</dbReference>
<organism evidence="1 2">
    <name type="scientific">Roseiflexus castenholzii (strain DSM 13941 / HLO8)</name>
    <dbReference type="NCBI Taxonomy" id="383372"/>
    <lineage>
        <taxon>Bacteria</taxon>
        <taxon>Bacillati</taxon>
        <taxon>Chloroflexota</taxon>
        <taxon>Chloroflexia</taxon>
        <taxon>Chloroflexales</taxon>
        <taxon>Roseiflexineae</taxon>
        <taxon>Roseiflexaceae</taxon>
        <taxon>Roseiflexus</taxon>
    </lineage>
</organism>
<dbReference type="Gene3D" id="1.25.10.10">
    <property type="entry name" value="Leucine-rich Repeat Variant"/>
    <property type="match status" value="1"/>
</dbReference>
<dbReference type="RefSeq" id="WP_012119772.1">
    <property type="nucleotide sequence ID" value="NC_009767.1"/>
</dbReference>
<protein>
    <submittedName>
        <fullName evidence="1">PBS lyase HEAT domain protein repeat-containing protein</fullName>
    </submittedName>
</protein>
<reference evidence="1 2" key="1">
    <citation type="submission" date="2007-08" db="EMBL/GenBank/DDBJ databases">
        <title>Complete sequence of Roseiflexus castenholzii DSM 13941.</title>
        <authorList>
            <consortium name="US DOE Joint Genome Institute"/>
            <person name="Copeland A."/>
            <person name="Lucas S."/>
            <person name="Lapidus A."/>
            <person name="Barry K."/>
            <person name="Glavina del Rio T."/>
            <person name="Dalin E."/>
            <person name="Tice H."/>
            <person name="Pitluck S."/>
            <person name="Thompson L.S."/>
            <person name="Brettin T."/>
            <person name="Bruce D."/>
            <person name="Detter J.C."/>
            <person name="Han C."/>
            <person name="Tapia R."/>
            <person name="Schmutz J."/>
            <person name="Larimer F."/>
            <person name="Land M."/>
            <person name="Hauser L."/>
            <person name="Kyrpides N."/>
            <person name="Mikhailova N."/>
            <person name="Bryant D.A."/>
            <person name="Hanada S."/>
            <person name="Tsukatani Y."/>
            <person name="Richardson P."/>
        </authorList>
    </citation>
    <scope>NUCLEOTIDE SEQUENCE [LARGE SCALE GENOMIC DNA]</scope>
    <source>
        <strain evidence="2">DSM 13941 / HLO8</strain>
    </source>
</reference>
<dbReference type="InterPro" id="IPR016024">
    <property type="entry name" value="ARM-type_fold"/>
</dbReference>
<evidence type="ECO:0000313" key="2">
    <source>
        <dbReference type="Proteomes" id="UP000000263"/>
    </source>
</evidence>
<proteinExistence type="predicted"/>
<keyword evidence="1" id="KW-0456">Lyase</keyword>